<dbReference type="Pfam" id="PF00067">
    <property type="entry name" value="p450"/>
    <property type="match status" value="1"/>
</dbReference>
<dbReference type="InterPro" id="IPR036396">
    <property type="entry name" value="Cyt_P450_sf"/>
</dbReference>
<evidence type="ECO:0000256" key="4">
    <source>
        <dbReference type="ARBA" id="ARBA00022617"/>
    </source>
</evidence>
<keyword evidence="6" id="KW-0479">Metal-binding</keyword>
<evidence type="ECO:0000256" key="5">
    <source>
        <dbReference type="ARBA" id="ARBA00022692"/>
    </source>
</evidence>
<dbReference type="InterPro" id="IPR001128">
    <property type="entry name" value="Cyt_P450"/>
</dbReference>
<dbReference type="GO" id="GO:0004497">
    <property type="term" value="F:monooxygenase activity"/>
    <property type="evidence" value="ECO:0007669"/>
    <property type="project" value="UniProtKB-KW"/>
</dbReference>
<dbReference type="Gene3D" id="1.10.630.10">
    <property type="entry name" value="Cytochrome P450"/>
    <property type="match status" value="1"/>
</dbReference>
<keyword evidence="5" id="KW-0812">Transmembrane</keyword>
<dbReference type="PANTHER" id="PTHR47955">
    <property type="entry name" value="CYTOCHROME P450 FAMILY 71 PROTEIN"/>
    <property type="match status" value="1"/>
</dbReference>
<keyword evidence="9" id="KW-0408">Iron</keyword>
<keyword evidence="8" id="KW-0560">Oxidoreductase</keyword>
<dbReference type="GO" id="GO:0046872">
    <property type="term" value="F:metal ion binding"/>
    <property type="evidence" value="ECO:0007669"/>
    <property type="project" value="UniProtKB-KW"/>
</dbReference>
<gene>
    <name evidence="12" type="ORF">ILEXP_LOCUS48361</name>
</gene>
<dbReference type="GO" id="GO:0016020">
    <property type="term" value="C:membrane"/>
    <property type="evidence" value="ECO:0007669"/>
    <property type="project" value="UniProtKB-SubCell"/>
</dbReference>
<feature type="non-terminal residue" evidence="12">
    <location>
        <position position="268"/>
    </location>
</feature>
<organism evidence="12 13">
    <name type="scientific">Ilex paraguariensis</name>
    <name type="common">yerba mate</name>
    <dbReference type="NCBI Taxonomy" id="185542"/>
    <lineage>
        <taxon>Eukaryota</taxon>
        <taxon>Viridiplantae</taxon>
        <taxon>Streptophyta</taxon>
        <taxon>Embryophyta</taxon>
        <taxon>Tracheophyta</taxon>
        <taxon>Spermatophyta</taxon>
        <taxon>Magnoliopsida</taxon>
        <taxon>eudicotyledons</taxon>
        <taxon>Gunneridae</taxon>
        <taxon>Pentapetalae</taxon>
        <taxon>asterids</taxon>
        <taxon>campanulids</taxon>
        <taxon>Aquifoliales</taxon>
        <taxon>Aquifoliaceae</taxon>
        <taxon>Ilex</taxon>
    </lineage>
</organism>
<evidence type="ECO:0000256" key="6">
    <source>
        <dbReference type="ARBA" id="ARBA00022723"/>
    </source>
</evidence>
<evidence type="ECO:0000256" key="8">
    <source>
        <dbReference type="ARBA" id="ARBA00023002"/>
    </source>
</evidence>
<evidence type="ECO:0008006" key="14">
    <source>
        <dbReference type="Google" id="ProtNLM"/>
    </source>
</evidence>
<evidence type="ECO:0000256" key="11">
    <source>
        <dbReference type="ARBA" id="ARBA00023136"/>
    </source>
</evidence>
<comment type="subcellular location">
    <subcellularLocation>
        <location evidence="2">Membrane</location>
        <topology evidence="2">Single-pass membrane protein</topology>
    </subcellularLocation>
</comment>
<keyword evidence="10" id="KW-0503">Monooxygenase</keyword>
<evidence type="ECO:0000313" key="12">
    <source>
        <dbReference type="EMBL" id="CAK9178442.1"/>
    </source>
</evidence>
<dbReference type="PANTHER" id="PTHR47955:SF22">
    <property type="entry name" value="CYTOCHROME P450 83B1-LIKE"/>
    <property type="match status" value="1"/>
</dbReference>
<dbReference type="AlphaFoldDB" id="A0ABC8U9L9"/>
<evidence type="ECO:0000313" key="13">
    <source>
        <dbReference type="Proteomes" id="UP001642360"/>
    </source>
</evidence>
<dbReference type="SUPFAM" id="SSF48264">
    <property type="entry name" value="Cytochrome P450"/>
    <property type="match status" value="1"/>
</dbReference>
<sequence length="268" mass="30999">MLHPPGPSGLPFLGNLHQMDSSAPHQYLSQLSKKYGPLMSLRLGSVPTIVVSSARLAKEVMKTHDLAFCSRPSLFGQQKLSYNGIDVAFSPYNGYWREMRKICTLYLFSPKRVQSFHPIREDEVARMIKKICEQASSSKLTNLSETLMSLTNAIICRVAFGKRYDDNRYERSRFHGLFYEIQEIMGSFYVSDYFPLFGWVDKLTGLRSRLEKCFKRMDTFYQELIDEHLSSHKENSKQEDIIDILLQLKEDQLSSIDLTFDHIKAVLM</sequence>
<dbReference type="InterPro" id="IPR002401">
    <property type="entry name" value="Cyt_P450_E_grp-I"/>
</dbReference>
<keyword evidence="7" id="KW-1133">Transmembrane helix</keyword>
<evidence type="ECO:0000256" key="3">
    <source>
        <dbReference type="ARBA" id="ARBA00010617"/>
    </source>
</evidence>
<reference evidence="12 13" key="1">
    <citation type="submission" date="2024-02" db="EMBL/GenBank/DDBJ databases">
        <authorList>
            <person name="Vignale AGUSTIN F."/>
            <person name="Sosa J E."/>
            <person name="Modenutti C."/>
        </authorList>
    </citation>
    <scope>NUCLEOTIDE SEQUENCE [LARGE SCALE GENOMIC DNA]</scope>
</reference>
<keyword evidence="4" id="KW-0349">Heme</keyword>
<proteinExistence type="inferred from homology"/>
<accession>A0ABC8U9L9</accession>
<name>A0ABC8U9L9_9AQUA</name>
<evidence type="ECO:0000256" key="7">
    <source>
        <dbReference type="ARBA" id="ARBA00022989"/>
    </source>
</evidence>
<protein>
    <recommendedName>
        <fullName evidence="14">Cytochrome P450</fullName>
    </recommendedName>
</protein>
<evidence type="ECO:0000256" key="9">
    <source>
        <dbReference type="ARBA" id="ARBA00023004"/>
    </source>
</evidence>
<comment type="similarity">
    <text evidence="3">Belongs to the cytochrome P450 family.</text>
</comment>
<dbReference type="Proteomes" id="UP001642360">
    <property type="component" value="Unassembled WGS sequence"/>
</dbReference>
<comment type="caution">
    <text evidence="12">The sequence shown here is derived from an EMBL/GenBank/DDBJ whole genome shotgun (WGS) entry which is preliminary data.</text>
</comment>
<dbReference type="EMBL" id="CAUOFW020007279">
    <property type="protein sequence ID" value="CAK9178442.1"/>
    <property type="molecule type" value="Genomic_DNA"/>
</dbReference>
<comment type="cofactor">
    <cofactor evidence="1">
        <name>heme</name>
        <dbReference type="ChEBI" id="CHEBI:30413"/>
    </cofactor>
</comment>
<evidence type="ECO:0000256" key="1">
    <source>
        <dbReference type="ARBA" id="ARBA00001971"/>
    </source>
</evidence>
<dbReference type="PRINTS" id="PR00463">
    <property type="entry name" value="EP450I"/>
</dbReference>
<evidence type="ECO:0000256" key="10">
    <source>
        <dbReference type="ARBA" id="ARBA00023033"/>
    </source>
</evidence>
<evidence type="ECO:0000256" key="2">
    <source>
        <dbReference type="ARBA" id="ARBA00004167"/>
    </source>
</evidence>
<keyword evidence="13" id="KW-1185">Reference proteome</keyword>
<keyword evidence="11" id="KW-0472">Membrane</keyword>